<feature type="non-terminal residue" evidence="1">
    <location>
        <position position="1"/>
    </location>
</feature>
<evidence type="ECO:0000313" key="1">
    <source>
        <dbReference type="EMBL" id="KAL3279724.1"/>
    </source>
</evidence>
<proteinExistence type="predicted"/>
<feature type="non-terminal residue" evidence="1">
    <location>
        <position position="86"/>
    </location>
</feature>
<gene>
    <name evidence="1" type="ORF">HHI36_017233</name>
</gene>
<dbReference type="EMBL" id="JABFTP020000124">
    <property type="protein sequence ID" value="KAL3279724.1"/>
    <property type="molecule type" value="Genomic_DNA"/>
</dbReference>
<dbReference type="Proteomes" id="UP001516400">
    <property type="component" value="Unassembled WGS sequence"/>
</dbReference>
<name>A0ABD2NMF6_9CUCU</name>
<keyword evidence="2" id="KW-1185">Reference proteome</keyword>
<accession>A0ABD2NMF6</accession>
<sequence>DVRSLGNKTLGVANRRFVNINGHKQVASYSRTTLIDGGCSIFVKCEVEAVEYPGLKQFCQDVDIECTCAVSHMKKLVIICIYRTPS</sequence>
<evidence type="ECO:0000313" key="2">
    <source>
        <dbReference type="Proteomes" id="UP001516400"/>
    </source>
</evidence>
<dbReference type="AlphaFoldDB" id="A0ABD2NMF6"/>
<protein>
    <submittedName>
        <fullName evidence="1">Uncharacterized protein</fullName>
    </submittedName>
</protein>
<reference evidence="1 2" key="1">
    <citation type="journal article" date="2021" name="BMC Biol.">
        <title>Horizontally acquired antibacterial genes associated with adaptive radiation of ladybird beetles.</title>
        <authorList>
            <person name="Li H.S."/>
            <person name="Tang X.F."/>
            <person name="Huang Y.H."/>
            <person name="Xu Z.Y."/>
            <person name="Chen M.L."/>
            <person name="Du X.Y."/>
            <person name="Qiu B.Y."/>
            <person name="Chen P.T."/>
            <person name="Zhang W."/>
            <person name="Slipinski A."/>
            <person name="Escalona H.E."/>
            <person name="Waterhouse R.M."/>
            <person name="Zwick A."/>
            <person name="Pang H."/>
        </authorList>
    </citation>
    <scope>NUCLEOTIDE SEQUENCE [LARGE SCALE GENOMIC DNA]</scope>
    <source>
        <strain evidence="1">SYSU2018</strain>
    </source>
</reference>
<comment type="caution">
    <text evidence="1">The sequence shown here is derived from an EMBL/GenBank/DDBJ whole genome shotgun (WGS) entry which is preliminary data.</text>
</comment>
<organism evidence="1 2">
    <name type="scientific">Cryptolaemus montrouzieri</name>
    <dbReference type="NCBI Taxonomy" id="559131"/>
    <lineage>
        <taxon>Eukaryota</taxon>
        <taxon>Metazoa</taxon>
        <taxon>Ecdysozoa</taxon>
        <taxon>Arthropoda</taxon>
        <taxon>Hexapoda</taxon>
        <taxon>Insecta</taxon>
        <taxon>Pterygota</taxon>
        <taxon>Neoptera</taxon>
        <taxon>Endopterygota</taxon>
        <taxon>Coleoptera</taxon>
        <taxon>Polyphaga</taxon>
        <taxon>Cucujiformia</taxon>
        <taxon>Coccinelloidea</taxon>
        <taxon>Coccinellidae</taxon>
        <taxon>Scymninae</taxon>
        <taxon>Scymnini</taxon>
        <taxon>Cryptolaemus</taxon>
    </lineage>
</organism>